<evidence type="ECO:0000313" key="3">
    <source>
        <dbReference type="Proteomes" id="UP000824280"/>
    </source>
</evidence>
<proteinExistence type="predicted"/>
<organism evidence="2 3">
    <name type="scientific">Qipengyuania psychrotolerans</name>
    <dbReference type="NCBI Taxonomy" id="2867238"/>
    <lineage>
        <taxon>Bacteria</taxon>
        <taxon>Pseudomonadati</taxon>
        <taxon>Pseudomonadota</taxon>
        <taxon>Alphaproteobacteria</taxon>
        <taxon>Sphingomonadales</taxon>
        <taxon>Erythrobacteraceae</taxon>
        <taxon>Qipengyuania</taxon>
    </lineage>
</organism>
<evidence type="ECO:0000256" key="1">
    <source>
        <dbReference type="SAM" id="Coils"/>
    </source>
</evidence>
<keyword evidence="1" id="KW-0175">Coiled coil</keyword>
<evidence type="ECO:0000313" key="2">
    <source>
        <dbReference type="EMBL" id="QZD86833.1"/>
    </source>
</evidence>
<dbReference type="InterPro" id="IPR038444">
    <property type="entry name" value="DUF465_sf"/>
</dbReference>
<dbReference type="RefSeq" id="WP_221422374.1">
    <property type="nucleotide sequence ID" value="NZ_CP081297.1"/>
</dbReference>
<accession>A0ABX8ZGG4</accession>
<protein>
    <submittedName>
        <fullName evidence="2">DUF465 domain-containing protein</fullName>
    </submittedName>
</protein>
<dbReference type="InterPro" id="IPR007420">
    <property type="entry name" value="DUF465"/>
</dbReference>
<gene>
    <name evidence="2" type="ORF">K3166_11625</name>
</gene>
<keyword evidence="3" id="KW-1185">Reference proteome</keyword>
<reference evidence="2 3" key="1">
    <citation type="submission" date="2021-08" db="EMBL/GenBank/DDBJ databases">
        <title>Comparative Genomics Analysis of the Genus Qipengyuania Reveals Extensive Genetic Diversity and Metabolic Versatility, Including the Description of Fifteen Novel Species.</title>
        <authorList>
            <person name="Liu Y."/>
        </authorList>
    </citation>
    <scope>NUCLEOTIDE SEQUENCE [LARGE SCALE GENOMIC DNA]</scope>
    <source>
        <strain evidence="2 3">1XM2-8</strain>
    </source>
</reference>
<dbReference type="Proteomes" id="UP000824280">
    <property type="component" value="Chromosome"/>
</dbReference>
<dbReference type="Gene3D" id="6.10.280.50">
    <property type="match status" value="1"/>
</dbReference>
<feature type="coiled-coil region" evidence="1">
    <location>
        <begin position="30"/>
        <end position="64"/>
    </location>
</feature>
<sequence length="88" mass="10094">MSQHTPNELTTIFARDRELVTRLKQDNAHYARLADEYHEVNREVHRIEAEADAASDERVEALKKKRLGLLDEISAIVTEARTLGEIQP</sequence>
<dbReference type="Pfam" id="PF04325">
    <property type="entry name" value="DUF465"/>
    <property type="match status" value="1"/>
</dbReference>
<name>A0ABX8ZGG4_9SPHN</name>
<dbReference type="EMBL" id="CP081297">
    <property type="protein sequence ID" value="QZD86833.1"/>
    <property type="molecule type" value="Genomic_DNA"/>
</dbReference>